<comment type="caution">
    <text evidence="3">The sequence shown here is derived from an EMBL/GenBank/DDBJ whole genome shotgun (WGS) entry which is preliminary data.</text>
</comment>
<dbReference type="RefSeq" id="WP_164307737.1">
    <property type="nucleotide sequence ID" value="NZ_BAABAD010000004.1"/>
</dbReference>
<name>A0ABR7WAM8_9ACTN</name>
<proteinExistence type="inferred from homology"/>
<dbReference type="EMBL" id="JACWMS010000002">
    <property type="protein sequence ID" value="MBD1319854.1"/>
    <property type="molecule type" value="Genomic_DNA"/>
</dbReference>
<dbReference type="InterPro" id="IPR005133">
    <property type="entry name" value="PhaG_MnhG_YufB"/>
</dbReference>
<keyword evidence="2" id="KW-1133">Transmembrane helix</keyword>
<evidence type="ECO:0000313" key="4">
    <source>
        <dbReference type="Proteomes" id="UP000602395"/>
    </source>
</evidence>
<evidence type="ECO:0000256" key="1">
    <source>
        <dbReference type="ARBA" id="ARBA00008404"/>
    </source>
</evidence>
<dbReference type="Proteomes" id="UP000602395">
    <property type="component" value="Unassembled WGS sequence"/>
</dbReference>
<accession>A0ABR7WAM8</accession>
<protein>
    <submittedName>
        <fullName evidence="3">Monovalent cation/H(+) antiporter subunit G</fullName>
    </submittedName>
</protein>
<gene>
    <name evidence="3" type="ORF">IDF66_09670</name>
</gene>
<keyword evidence="2" id="KW-0472">Membrane</keyword>
<sequence length="110" mass="11951">MIGDIISSVLLLLGATMALTTSIGMLRFPDTLSRMHASTKPQTFGLLLVLIGAMIRLGRNVDVGMLVLACLFALITAPVIAHRIGRLVYQEQRARDGLIAREDMESGTRD</sequence>
<feature type="transmembrane region" description="Helical" evidence="2">
    <location>
        <begin position="63"/>
        <end position="85"/>
    </location>
</feature>
<reference evidence="3 4" key="1">
    <citation type="submission" date="2020-09" db="EMBL/GenBank/DDBJ databases">
        <title>Novel species in genus Gordonia.</title>
        <authorList>
            <person name="Zhang G."/>
        </authorList>
    </citation>
    <scope>NUCLEOTIDE SEQUENCE [LARGE SCALE GENOMIC DNA]</scope>
    <source>
        <strain evidence="3 4">ON-33</strain>
    </source>
</reference>
<evidence type="ECO:0000313" key="3">
    <source>
        <dbReference type="EMBL" id="MBD1319854.1"/>
    </source>
</evidence>
<dbReference type="NCBIfam" id="TIGR01300">
    <property type="entry name" value="CPA3_mnhG_phaG"/>
    <property type="match status" value="1"/>
</dbReference>
<dbReference type="PANTHER" id="PTHR34703:SF1">
    <property type="entry name" value="ANTIPORTER SUBUNIT MNHG2-RELATED"/>
    <property type="match status" value="1"/>
</dbReference>
<dbReference type="Pfam" id="PF03334">
    <property type="entry name" value="PhaG_MnhG_YufB"/>
    <property type="match status" value="1"/>
</dbReference>
<dbReference type="NCBIfam" id="NF009314">
    <property type="entry name" value="PRK12674.1-2"/>
    <property type="match status" value="1"/>
</dbReference>
<keyword evidence="4" id="KW-1185">Reference proteome</keyword>
<keyword evidence="2" id="KW-0812">Transmembrane</keyword>
<comment type="similarity">
    <text evidence="1">Belongs to the CPA3 antiporters (TC 2.A.63) subunit G family.</text>
</comment>
<dbReference type="PANTHER" id="PTHR34703">
    <property type="entry name" value="ANTIPORTER SUBUNIT MNHG2-RELATED"/>
    <property type="match status" value="1"/>
</dbReference>
<evidence type="ECO:0000256" key="2">
    <source>
        <dbReference type="SAM" id="Phobius"/>
    </source>
</evidence>
<organism evidence="3 4">
    <name type="scientific">Gordonia hankookensis</name>
    <dbReference type="NCBI Taxonomy" id="589403"/>
    <lineage>
        <taxon>Bacteria</taxon>
        <taxon>Bacillati</taxon>
        <taxon>Actinomycetota</taxon>
        <taxon>Actinomycetes</taxon>
        <taxon>Mycobacteriales</taxon>
        <taxon>Gordoniaceae</taxon>
        <taxon>Gordonia</taxon>
    </lineage>
</organism>
<feature type="transmembrane region" description="Helical" evidence="2">
    <location>
        <begin position="6"/>
        <end position="28"/>
    </location>
</feature>